<keyword evidence="3" id="KW-1185">Reference proteome</keyword>
<evidence type="ECO:0008006" key="4">
    <source>
        <dbReference type="Google" id="ProtNLM"/>
    </source>
</evidence>
<dbReference type="RefSeq" id="WP_425575629.1">
    <property type="nucleotide sequence ID" value="NZ_BAABFA010000001.1"/>
</dbReference>
<dbReference type="InterPro" id="IPR014229">
    <property type="entry name" value="Spore_YtfJ"/>
</dbReference>
<evidence type="ECO:0000256" key="1">
    <source>
        <dbReference type="SAM" id="MobiDB-lite"/>
    </source>
</evidence>
<evidence type="ECO:0000313" key="2">
    <source>
        <dbReference type="EMBL" id="GAA4459609.1"/>
    </source>
</evidence>
<feature type="region of interest" description="Disordered" evidence="1">
    <location>
        <begin position="1"/>
        <end position="23"/>
    </location>
</feature>
<comment type="caution">
    <text evidence="2">The sequence shown here is derived from an EMBL/GenBank/DDBJ whole genome shotgun (WGS) entry which is preliminary data.</text>
</comment>
<accession>A0ABP8N516</accession>
<evidence type="ECO:0000313" key="3">
    <source>
        <dbReference type="Proteomes" id="UP001500067"/>
    </source>
</evidence>
<organism evidence="2 3">
    <name type="scientific">Nemorincola caseinilytica</name>
    <dbReference type="NCBI Taxonomy" id="2054315"/>
    <lineage>
        <taxon>Bacteria</taxon>
        <taxon>Pseudomonadati</taxon>
        <taxon>Bacteroidota</taxon>
        <taxon>Chitinophagia</taxon>
        <taxon>Chitinophagales</taxon>
        <taxon>Chitinophagaceae</taxon>
        <taxon>Nemorincola</taxon>
    </lineage>
</organism>
<dbReference type="Proteomes" id="UP001500067">
    <property type="component" value="Unassembled WGS sequence"/>
</dbReference>
<protein>
    <recommendedName>
        <fullName evidence="4">Sporulation protein YtfJ</fullName>
    </recommendedName>
</protein>
<proteinExistence type="predicted"/>
<name>A0ABP8N516_9BACT</name>
<dbReference type="EMBL" id="BAABFA010000001">
    <property type="protein sequence ID" value="GAA4459609.1"/>
    <property type="molecule type" value="Genomic_DNA"/>
</dbReference>
<gene>
    <name evidence="2" type="ORF">GCM10023093_00870</name>
</gene>
<reference evidence="3" key="1">
    <citation type="journal article" date="2019" name="Int. J. Syst. Evol. Microbiol.">
        <title>The Global Catalogue of Microorganisms (GCM) 10K type strain sequencing project: providing services to taxonomists for standard genome sequencing and annotation.</title>
        <authorList>
            <consortium name="The Broad Institute Genomics Platform"/>
            <consortium name="The Broad Institute Genome Sequencing Center for Infectious Disease"/>
            <person name="Wu L."/>
            <person name="Ma J."/>
        </authorList>
    </citation>
    <scope>NUCLEOTIDE SEQUENCE [LARGE SCALE GENOMIC DNA]</scope>
    <source>
        <strain evidence="3">JCM 32105</strain>
    </source>
</reference>
<sequence length="88" mass="8478">MSVGFGIGGGGGEGKGKGGNGVQAMGEGEGVGAGGGAGMSPVGFLATKGGEIQFISTKGSKGIGTALEKIPDILEKFMDSKKQDTSKA</sequence>
<dbReference type="Pfam" id="PF09579">
    <property type="entry name" value="Spore_YtfJ"/>
    <property type="match status" value="1"/>
</dbReference>